<dbReference type="SUPFAM" id="SSF50965">
    <property type="entry name" value="Galactose oxidase, central domain"/>
    <property type="match status" value="1"/>
</dbReference>
<accession>A0A0G4FJG7</accession>
<dbReference type="PANTHER" id="PTHR23244">
    <property type="entry name" value="KELCH REPEAT DOMAIN"/>
    <property type="match status" value="1"/>
</dbReference>
<dbReference type="SUPFAM" id="SSF117281">
    <property type="entry name" value="Kelch motif"/>
    <property type="match status" value="1"/>
</dbReference>
<dbReference type="OrthoDB" id="311195at2759"/>
<protein>
    <recommendedName>
        <fullName evidence="3 4">EGF-like domain-containing protein</fullName>
    </recommendedName>
</protein>
<evidence type="ECO:0000313" key="6">
    <source>
        <dbReference type="Proteomes" id="UP000041254"/>
    </source>
</evidence>
<keyword evidence="2" id="KW-0325">Glycoprotein</keyword>
<dbReference type="PROSITE" id="PS00022">
    <property type="entry name" value="EGF_1"/>
    <property type="match status" value="2"/>
</dbReference>
<feature type="domain" description="EGF-like" evidence="3 4">
    <location>
        <begin position="1041"/>
        <end position="1052"/>
    </location>
</feature>
<gene>
    <name evidence="5" type="ORF">Vbra_15577</name>
</gene>
<dbReference type="Pfam" id="PF23106">
    <property type="entry name" value="EGF_Teneurin"/>
    <property type="match status" value="2"/>
</dbReference>
<proteinExistence type="predicted"/>
<dbReference type="EMBL" id="CDMY01000447">
    <property type="protein sequence ID" value="CEM13767.1"/>
    <property type="molecule type" value="Genomic_DNA"/>
</dbReference>
<keyword evidence="1" id="KW-1015">Disulfide bond</keyword>
<dbReference type="Proteomes" id="UP000041254">
    <property type="component" value="Unassembled WGS sequence"/>
</dbReference>
<reference evidence="5 6" key="1">
    <citation type="submission" date="2014-11" db="EMBL/GenBank/DDBJ databases">
        <authorList>
            <person name="Zhu J."/>
            <person name="Qi W."/>
            <person name="Song R."/>
        </authorList>
    </citation>
    <scope>NUCLEOTIDE SEQUENCE [LARGE SCALE GENOMIC DNA]</scope>
</reference>
<evidence type="ECO:0000259" key="3">
    <source>
        <dbReference type="PROSITE" id="PS00022"/>
    </source>
</evidence>
<sequence length="1208" mass="132751">MQPTCYQTEFTHFASCYGGGDREHSMCQIFPWRSSRSSTFSTSLRLCCLFLCVAKTAAAASAADLPSPSRRLQGGHVVDNHDRNTYFYFDVLYLYVPCCSLNQSFQHTASRLLDKTISGHDDGSLAALSLPVGIANVTAYSAVNGTHCDGHNGVCIHRALAADLGIQPEDEVARRRGLQQSEGEIAESWNGTAFILVEAFQHLYFVGFSPARLRHLLDGSRYDIVGQATIAEESLAGLTTVTVRSKANDTILSLGMDGSINATNATSNSTDITLNVNDTANVTCCLRHLLPSEDDAPSAIDPAANLSPLAGYRPVGCVRVLFRAENSSHVRGLLNDTWMGGGAVERYNVTGVPLYLAMDAPEGINYTNASEASSVVHSVMAGLSHTNTTDGVGYVFYAHRVEVYNPAMAIVPQAVDAATPMRTGEPWRHYTYPKEKDWRPVECVGGSKCSFINAVPSSRYGHTMVVYRTWNLKDHILPSMCPHPSCDETCLTNLTCYGGVQPSDDREEPWAGMELEQCPPDCCQSRVLCERTRDVMGQKVPLDRDIVLMFGGRTYEHRHDDEGRLVYHECEDIASELVENNTALPVEFRSCLERTTSELWRFDTETQEWSFVKASPLVTVGGGNDTDSAESAAAAVPTERYFHSAVLITLDGSNDKDGVRRQFLYVFGGLGPKCEQGICNDLWRYEIPWAAQAFYPRFVGRVWERANVWEKVNDGPGGEAGVRVYGHQMVATIDSEQIYLIGGHGPGKFYNDIYKYRVVSNYWEMLFPSAVTTVTQRLLLNTGNYFDYYITDPDVMSIYDLPQLNLTTSEEGGFGPAARAEFGAVVVGNTSTLVIHGGFRTPESPFPNEDGKNPFPTYSTPGTPGYYLSDAWTYSPLKNRWLQLNTDVEGTFIARRGHSLIALNPRSGHAQLMLFGGFRQDTPFDEVWVLGVDADRENRVWARLDGNYGDLPPPSAYQAMVYSDKLQQVILFGGLTWKPTNTTLTDNERDRERRCLKEGNDDCTEVRSEFAVQFAPGVWMFNPARCPNLCSNRGVCSMGVCLCDDGWHGADCSEPLCPGSKCYVMPFNQQAVCLFCNQRGQCVDGRCVCDPETGFRGEDCSTAMCTGNCSDPTDEFLAAQGECVDIFPAQQCNCTGKYGGYDCSRLFCLNNCSGHGNCTGGVCSCPPSWFGDDCSVFIFTAGANPTLPTSQAAWLMAAISILLATHGG</sequence>
<dbReference type="VEuPathDB" id="CryptoDB:Vbra_15577"/>
<dbReference type="STRING" id="1169540.A0A0G4FJG7"/>
<dbReference type="FunFam" id="2.10.25.10:FF:000001">
    <property type="entry name" value="Tenascin C"/>
    <property type="match status" value="1"/>
</dbReference>
<feature type="domain" description="EGF-like" evidence="3">
    <location>
        <begin position="1163"/>
        <end position="1174"/>
    </location>
</feature>
<dbReference type="InterPro" id="IPR011043">
    <property type="entry name" value="Gal_Oxase/kelch_b-propeller"/>
</dbReference>
<dbReference type="InterPro" id="IPR000742">
    <property type="entry name" value="EGF"/>
</dbReference>
<evidence type="ECO:0000259" key="4">
    <source>
        <dbReference type="PROSITE" id="PS01186"/>
    </source>
</evidence>
<evidence type="ECO:0000313" key="5">
    <source>
        <dbReference type="EMBL" id="CEM13767.1"/>
    </source>
</evidence>
<dbReference type="InterPro" id="IPR015915">
    <property type="entry name" value="Kelch-typ_b-propeller"/>
</dbReference>
<dbReference type="SMART" id="SM00181">
    <property type="entry name" value="EGF"/>
    <property type="match status" value="3"/>
</dbReference>
<dbReference type="Pfam" id="PF07974">
    <property type="entry name" value="EGF_2"/>
    <property type="match status" value="1"/>
</dbReference>
<dbReference type="Gene3D" id="2.10.25.10">
    <property type="entry name" value="Laminin"/>
    <property type="match status" value="3"/>
</dbReference>
<dbReference type="AlphaFoldDB" id="A0A0G4FJG7"/>
<keyword evidence="6" id="KW-1185">Reference proteome</keyword>
<evidence type="ECO:0000256" key="1">
    <source>
        <dbReference type="ARBA" id="ARBA00023157"/>
    </source>
</evidence>
<dbReference type="PANTHER" id="PTHR23244:SF456">
    <property type="entry name" value="MULTIPLE EPIDERMAL GROWTH FACTOR-LIKE DOMAINS PROTEIN 8"/>
    <property type="match status" value="1"/>
</dbReference>
<organism evidence="5 6">
    <name type="scientific">Vitrella brassicaformis (strain CCMP3155)</name>
    <dbReference type="NCBI Taxonomy" id="1169540"/>
    <lineage>
        <taxon>Eukaryota</taxon>
        <taxon>Sar</taxon>
        <taxon>Alveolata</taxon>
        <taxon>Colpodellida</taxon>
        <taxon>Vitrellaceae</taxon>
        <taxon>Vitrella</taxon>
    </lineage>
</organism>
<name>A0A0G4FJG7_VITBC</name>
<dbReference type="InterPro" id="IPR013111">
    <property type="entry name" value="EGF_extracell"/>
</dbReference>
<dbReference type="InParanoid" id="A0A0G4FJG7"/>
<dbReference type="PROSITE" id="PS01186">
    <property type="entry name" value="EGF_2"/>
    <property type="match status" value="1"/>
</dbReference>
<evidence type="ECO:0000256" key="2">
    <source>
        <dbReference type="ARBA" id="ARBA00023180"/>
    </source>
</evidence>
<dbReference type="Gene3D" id="2.120.10.80">
    <property type="entry name" value="Kelch-type beta propeller"/>
    <property type="match status" value="2"/>
</dbReference>